<feature type="transmembrane region" description="Helical" evidence="5">
    <location>
        <begin position="149"/>
        <end position="170"/>
    </location>
</feature>
<comment type="caution">
    <text evidence="7">The sequence shown here is derived from an EMBL/GenBank/DDBJ whole genome shotgun (WGS) entry which is preliminary data.</text>
</comment>
<dbReference type="InterPro" id="IPR036259">
    <property type="entry name" value="MFS_trans_sf"/>
</dbReference>
<dbReference type="EMBL" id="JAJGCB010000004">
    <property type="protein sequence ID" value="KAJ8992773.1"/>
    <property type="molecule type" value="Genomic_DNA"/>
</dbReference>
<evidence type="ECO:0000256" key="4">
    <source>
        <dbReference type="ARBA" id="ARBA00023136"/>
    </source>
</evidence>
<dbReference type="PANTHER" id="PTHR23501">
    <property type="entry name" value="MAJOR FACILITATOR SUPERFAMILY"/>
    <property type="match status" value="1"/>
</dbReference>
<dbReference type="PANTHER" id="PTHR23501:SF33">
    <property type="entry name" value="MAJOR FACILITATOR SUPERFAMILY (MFS) PROFILE DOMAIN-CONTAINING PROTEIN"/>
    <property type="match status" value="1"/>
</dbReference>
<proteinExistence type="predicted"/>
<organism evidence="7 8">
    <name type="scientific">Exophiala dermatitidis</name>
    <name type="common">Black yeast-like fungus</name>
    <name type="synonym">Wangiella dermatitidis</name>
    <dbReference type="NCBI Taxonomy" id="5970"/>
    <lineage>
        <taxon>Eukaryota</taxon>
        <taxon>Fungi</taxon>
        <taxon>Dikarya</taxon>
        <taxon>Ascomycota</taxon>
        <taxon>Pezizomycotina</taxon>
        <taxon>Eurotiomycetes</taxon>
        <taxon>Chaetothyriomycetidae</taxon>
        <taxon>Chaetothyriales</taxon>
        <taxon>Herpotrichiellaceae</taxon>
        <taxon>Exophiala</taxon>
    </lineage>
</organism>
<feature type="transmembrane region" description="Helical" evidence="5">
    <location>
        <begin position="44"/>
        <end position="66"/>
    </location>
</feature>
<evidence type="ECO:0000313" key="8">
    <source>
        <dbReference type="Proteomes" id="UP001161757"/>
    </source>
</evidence>
<feature type="transmembrane region" description="Helical" evidence="5">
    <location>
        <begin position="112"/>
        <end position="137"/>
    </location>
</feature>
<evidence type="ECO:0008006" key="9">
    <source>
        <dbReference type="Google" id="ProtNLM"/>
    </source>
</evidence>
<feature type="transmembrane region" description="Helical" evidence="5">
    <location>
        <begin position="176"/>
        <end position="198"/>
    </location>
</feature>
<keyword evidence="6" id="KW-0732">Signal</keyword>
<gene>
    <name evidence="7" type="ORF">HRR80_002819</name>
</gene>
<evidence type="ECO:0000256" key="6">
    <source>
        <dbReference type="SAM" id="SignalP"/>
    </source>
</evidence>
<evidence type="ECO:0000256" key="3">
    <source>
        <dbReference type="ARBA" id="ARBA00022989"/>
    </source>
</evidence>
<evidence type="ECO:0000256" key="5">
    <source>
        <dbReference type="SAM" id="Phobius"/>
    </source>
</evidence>
<dbReference type="GO" id="GO:0015174">
    <property type="term" value="F:basic amino acid transmembrane transporter activity"/>
    <property type="evidence" value="ECO:0007669"/>
    <property type="project" value="TreeGrafter"/>
</dbReference>
<protein>
    <recommendedName>
        <fullName evidence="9">Major facilitator superfamily (MFS) profile domain-containing protein</fullName>
    </recommendedName>
</protein>
<dbReference type="Proteomes" id="UP001161757">
    <property type="component" value="Unassembled WGS sequence"/>
</dbReference>
<dbReference type="GO" id="GO:0000329">
    <property type="term" value="C:fungal-type vacuole membrane"/>
    <property type="evidence" value="ECO:0007669"/>
    <property type="project" value="TreeGrafter"/>
</dbReference>
<dbReference type="AlphaFoldDB" id="A0AAN6IWK8"/>
<evidence type="ECO:0000256" key="2">
    <source>
        <dbReference type="ARBA" id="ARBA00022692"/>
    </source>
</evidence>
<reference evidence="7" key="1">
    <citation type="submission" date="2023-01" db="EMBL/GenBank/DDBJ databases">
        <title>Exophiala dermititidis isolated from Cystic Fibrosis Patient.</title>
        <authorList>
            <person name="Kurbessoian T."/>
            <person name="Crocker A."/>
            <person name="Murante D."/>
            <person name="Hogan D.A."/>
            <person name="Stajich J.E."/>
        </authorList>
    </citation>
    <scope>NUCLEOTIDE SEQUENCE</scope>
    <source>
        <strain evidence="7">Ex8</strain>
    </source>
</reference>
<accession>A0AAN6IWK8</accession>
<evidence type="ECO:0000256" key="1">
    <source>
        <dbReference type="ARBA" id="ARBA00004141"/>
    </source>
</evidence>
<evidence type="ECO:0000313" key="7">
    <source>
        <dbReference type="EMBL" id="KAJ8992773.1"/>
    </source>
</evidence>
<feature type="chain" id="PRO_5043029390" description="Major facilitator superfamily (MFS) profile domain-containing protein" evidence="6">
    <location>
        <begin position="17"/>
        <end position="206"/>
    </location>
</feature>
<sequence>MEAPLALVALLAVSLSLKLPPLPTQSTGSGSAGSGSPILHDFDAMGAVLLLIFVACAICGFGIAGYDVFWNSPAVAGLLGASILFAAIFVWYEHRVIHRPLIPIRNCARRPVWPILLVTFFKDMAFTGMLFVIPIYVNVSARGESWTAGLLNALLSLGAMIGAAAIGFRIRNSGRLWGELVAGASLALIAGIATSLTWNGEHPQTI</sequence>
<keyword evidence="4 5" id="KW-0472">Membrane</keyword>
<keyword evidence="3 5" id="KW-1133">Transmembrane helix</keyword>
<feature type="transmembrane region" description="Helical" evidence="5">
    <location>
        <begin position="73"/>
        <end position="92"/>
    </location>
</feature>
<dbReference type="SUPFAM" id="SSF103473">
    <property type="entry name" value="MFS general substrate transporter"/>
    <property type="match status" value="1"/>
</dbReference>
<keyword evidence="2 5" id="KW-0812">Transmembrane</keyword>
<name>A0AAN6IWK8_EXODE</name>
<feature type="signal peptide" evidence="6">
    <location>
        <begin position="1"/>
        <end position="16"/>
    </location>
</feature>
<comment type="subcellular location">
    <subcellularLocation>
        <location evidence="1">Membrane</location>
        <topology evidence="1">Multi-pass membrane protein</topology>
    </subcellularLocation>
</comment>